<dbReference type="GeneID" id="10026832"/>
<evidence type="ECO:0000313" key="2">
    <source>
        <dbReference type="EMBL" id="EFR03125.1"/>
    </source>
</evidence>
<dbReference type="OrthoDB" id="630188at2759"/>
<dbReference type="EMBL" id="DS989826">
    <property type="protein sequence ID" value="EFR03125.1"/>
    <property type="molecule type" value="Genomic_DNA"/>
</dbReference>
<dbReference type="SUPFAM" id="SSF56300">
    <property type="entry name" value="Metallo-dependent phosphatases"/>
    <property type="match status" value="1"/>
</dbReference>
<gene>
    <name evidence="2" type="ORF">MGYG_09114</name>
</gene>
<keyword evidence="3" id="KW-1185">Reference proteome</keyword>
<dbReference type="Gene3D" id="3.60.21.10">
    <property type="match status" value="1"/>
</dbReference>
<name>E4V0I8_ARTGP</name>
<dbReference type="InterPro" id="IPR029052">
    <property type="entry name" value="Metallo-depent_PP-like"/>
</dbReference>
<dbReference type="VEuPathDB" id="FungiDB:MGYG_09114"/>
<proteinExistence type="predicted"/>
<dbReference type="CDD" id="cd07379">
    <property type="entry name" value="MPP_239FB"/>
    <property type="match status" value="1"/>
</dbReference>
<dbReference type="InterPro" id="IPR004843">
    <property type="entry name" value="Calcineurin-like_PHP"/>
</dbReference>
<dbReference type="AlphaFoldDB" id="E4V0I8"/>
<dbReference type="InParanoid" id="E4V0I8"/>
<dbReference type="HOGENOM" id="CLU_041441_3_0_1"/>
<accession>E4V0I8</accession>
<reference evidence="3" key="1">
    <citation type="journal article" date="2012" name="MBio">
        <title>Comparative genome analysis of Trichophyton rubrum and related dermatophytes reveals candidate genes involved in infection.</title>
        <authorList>
            <person name="Martinez D.A."/>
            <person name="Oliver B.G."/>
            <person name="Graeser Y."/>
            <person name="Goldberg J.M."/>
            <person name="Li W."/>
            <person name="Martinez-Rossi N.M."/>
            <person name="Monod M."/>
            <person name="Shelest E."/>
            <person name="Barton R.C."/>
            <person name="Birch E."/>
            <person name="Brakhage A.A."/>
            <person name="Chen Z."/>
            <person name="Gurr S.J."/>
            <person name="Heiman D."/>
            <person name="Heitman J."/>
            <person name="Kosti I."/>
            <person name="Rossi A."/>
            <person name="Saif S."/>
            <person name="Samalova M."/>
            <person name="Saunders C.W."/>
            <person name="Shea T."/>
            <person name="Summerbell R.C."/>
            <person name="Xu J."/>
            <person name="Young S."/>
            <person name="Zeng Q."/>
            <person name="Birren B.W."/>
            <person name="Cuomo C.A."/>
            <person name="White T.C."/>
        </authorList>
    </citation>
    <scope>NUCLEOTIDE SEQUENCE [LARGE SCALE GENOMIC DNA]</scope>
    <source>
        <strain evidence="3">ATCC MYA-4604 / CBS 118893</strain>
    </source>
</reference>
<feature type="domain" description="Calcineurin-like phosphoesterase" evidence="1">
    <location>
        <begin position="98"/>
        <end position="279"/>
    </location>
</feature>
<dbReference type="Pfam" id="PF00149">
    <property type="entry name" value="Metallophos"/>
    <property type="match status" value="1"/>
</dbReference>
<dbReference type="GO" id="GO:0016787">
    <property type="term" value="F:hydrolase activity"/>
    <property type="evidence" value="ECO:0007669"/>
    <property type="project" value="InterPro"/>
</dbReference>
<dbReference type="PANTHER" id="PTHR12905">
    <property type="entry name" value="METALLOPHOSPHOESTERASE"/>
    <property type="match status" value="1"/>
</dbReference>
<evidence type="ECO:0000259" key="1">
    <source>
        <dbReference type="Pfam" id="PF00149"/>
    </source>
</evidence>
<organism evidence="3">
    <name type="scientific">Arthroderma gypseum (strain ATCC MYA-4604 / CBS 118893)</name>
    <name type="common">Microsporum gypseum</name>
    <dbReference type="NCBI Taxonomy" id="535722"/>
    <lineage>
        <taxon>Eukaryota</taxon>
        <taxon>Fungi</taxon>
        <taxon>Dikarya</taxon>
        <taxon>Ascomycota</taxon>
        <taxon>Pezizomycotina</taxon>
        <taxon>Eurotiomycetes</taxon>
        <taxon>Eurotiomycetidae</taxon>
        <taxon>Onygenales</taxon>
        <taxon>Arthrodermataceae</taxon>
        <taxon>Nannizzia</taxon>
    </lineage>
</organism>
<dbReference type="Proteomes" id="UP000002669">
    <property type="component" value="Unassembled WGS sequence"/>
</dbReference>
<sequence>MRSLYGRSRGSLVLSSSIRVIGAAAIGDGVKKTCPCKSRGKLEKAQQQLSSVAVSLQPGRGPPPFSGFKTLADVLYCVHLCCRQPPVAPPVNTKPIQIVCISDTHNSTREVSPGDLLIHAGDLTQHGSFEELHGQFQWLSALPHPHKIVVAGNHDLLLDPDFVKRHPTRIPKDSGSSIFSLDSYDVDYLQDRFVTLRFSNGRRLNVYGSPQTPEFGIWAFQYPAIRDVWTRRIPDKTDVVVVHGPPVLHYDTGKKGDGYILRELRRVRPQLVVFGHVHDGYGQDYLFHDGVQSAWEDAILRRSGVLAIFRTSFWMIVACIRVLLGLSQPNPTRLVNAAIAPGENRKTEKDPIILEK</sequence>
<evidence type="ECO:0000313" key="3">
    <source>
        <dbReference type="Proteomes" id="UP000002669"/>
    </source>
</evidence>
<dbReference type="PANTHER" id="PTHR12905:SF18">
    <property type="entry name" value="ESTER HYDROLASE, PUTATIVE (AFU_ORTHOLOGUE AFUA_4G03130)-RELATED"/>
    <property type="match status" value="1"/>
</dbReference>
<dbReference type="OMA" id="QTPEFGI"/>
<dbReference type="InterPro" id="IPR051693">
    <property type="entry name" value="UPF0046_metallophosphoest"/>
</dbReference>
<dbReference type="eggNOG" id="KOG3947">
    <property type="taxonomic scope" value="Eukaryota"/>
</dbReference>
<protein>
    <recommendedName>
        <fullName evidence="1">Calcineurin-like phosphoesterase domain-containing protein</fullName>
    </recommendedName>
</protein>
<dbReference type="RefSeq" id="XP_003171579.1">
    <property type="nucleotide sequence ID" value="XM_003171531.1"/>
</dbReference>